<dbReference type="InterPro" id="IPR001711">
    <property type="entry name" value="PLipase_C_Pinositol-sp_Y"/>
</dbReference>
<dbReference type="InterPro" id="IPR036860">
    <property type="entry name" value="SH2_dom_sf"/>
</dbReference>
<evidence type="ECO:0000256" key="4">
    <source>
        <dbReference type="ARBA" id="ARBA00022737"/>
    </source>
</evidence>
<comment type="caution">
    <text evidence="19">The sequence shown here is derived from an EMBL/GenBank/DDBJ whole genome shotgun (WGS) entry which is preliminary data.</text>
</comment>
<dbReference type="InterPro" id="IPR000909">
    <property type="entry name" value="PLipase_C_PInositol-sp_X_dom"/>
</dbReference>
<keyword evidence="5 13" id="KW-0378">Hydrolase</keyword>
<dbReference type="Gene3D" id="2.60.40.150">
    <property type="entry name" value="C2 domain"/>
    <property type="match status" value="1"/>
</dbReference>
<evidence type="ECO:0000259" key="18">
    <source>
        <dbReference type="PROSITE" id="PS50008"/>
    </source>
</evidence>
<keyword evidence="3 12" id="KW-0728">SH3 domain</keyword>
<feature type="domain" description="SH2" evidence="14">
    <location>
        <begin position="562"/>
        <end position="669"/>
    </location>
</feature>
<dbReference type="PANTHER" id="PTHR10336:SF159">
    <property type="entry name" value="1-PHOSPHATIDYLINOSITOL 4,5-BISPHOSPHATE PHOSPHODIESTERASE GAMMA"/>
    <property type="match status" value="1"/>
</dbReference>
<evidence type="ECO:0000259" key="14">
    <source>
        <dbReference type="PROSITE" id="PS50001"/>
    </source>
</evidence>
<dbReference type="GO" id="GO:0051209">
    <property type="term" value="P:release of sequestered calcium ion into cytosol"/>
    <property type="evidence" value="ECO:0007669"/>
    <property type="project" value="TreeGrafter"/>
</dbReference>
<dbReference type="PROSITE" id="PS50004">
    <property type="entry name" value="C2"/>
    <property type="match status" value="1"/>
</dbReference>
<dbReference type="PROSITE" id="PS50003">
    <property type="entry name" value="PH_DOMAIN"/>
    <property type="match status" value="1"/>
</dbReference>
<dbReference type="FunFam" id="3.20.20.190:FF:000039">
    <property type="entry name" value="Phosphoinositide phospholipase C"/>
    <property type="match status" value="1"/>
</dbReference>
<dbReference type="InterPro" id="IPR001452">
    <property type="entry name" value="SH3_domain"/>
</dbReference>
<dbReference type="Gene3D" id="3.20.20.190">
    <property type="entry name" value="Phosphatidylinositol (PI) phosphodiesterase"/>
    <property type="match status" value="2"/>
</dbReference>
<dbReference type="Gene3D" id="2.30.30.40">
    <property type="entry name" value="SH3 Domains"/>
    <property type="match status" value="1"/>
</dbReference>
<dbReference type="SMART" id="SM00239">
    <property type="entry name" value="C2"/>
    <property type="match status" value="1"/>
</dbReference>
<dbReference type="Pfam" id="PF00168">
    <property type="entry name" value="C2"/>
    <property type="match status" value="1"/>
</dbReference>
<dbReference type="InterPro" id="IPR017946">
    <property type="entry name" value="PLC-like_Pdiesterase_TIM-brl"/>
</dbReference>
<keyword evidence="9 13" id="KW-0443">Lipid metabolism</keyword>
<dbReference type="PRINTS" id="PR00401">
    <property type="entry name" value="SH2DOMAIN"/>
</dbReference>
<dbReference type="InterPro" id="IPR000008">
    <property type="entry name" value="C2_dom"/>
</dbReference>
<evidence type="ECO:0000259" key="16">
    <source>
        <dbReference type="PROSITE" id="PS50003"/>
    </source>
</evidence>
<dbReference type="InterPro" id="IPR001849">
    <property type="entry name" value="PH_domain"/>
</dbReference>
<feature type="domain" description="PI-PLC Y-box" evidence="18">
    <location>
        <begin position="993"/>
        <end position="1110"/>
    </location>
</feature>
<name>A0A8J2W4R1_9CRUS</name>
<dbReference type="GO" id="GO:0048468">
    <property type="term" value="P:cell development"/>
    <property type="evidence" value="ECO:0007669"/>
    <property type="project" value="UniProtKB-ARBA"/>
</dbReference>
<dbReference type="InterPro" id="IPR057061">
    <property type="entry name" value="PLCG_EF-hand_2"/>
</dbReference>
<dbReference type="FunFam" id="2.30.30.40:FF:000119">
    <property type="entry name" value="1-phosphatidylinositol 4,5-bisphosphate phosphodiesterase gamma"/>
    <property type="match status" value="1"/>
</dbReference>
<dbReference type="SMART" id="SM00252">
    <property type="entry name" value="SH2"/>
    <property type="match status" value="2"/>
</dbReference>
<proteinExistence type="predicted"/>
<evidence type="ECO:0000256" key="12">
    <source>
        <dbReference type="PROSITE-ProRule" id="PRU00192"/>
    </source>
</evidence>
<dbReference type="InterPro" id="IPR056586">
    <property type="entry name" value="EF-hand_PLCG1"/>
</dbReference>
<dbReference type="PROSITE" id="PS50007">
    <property type="entry name" value="PIPLC_X_DOMAIN"/>
    <property type="match status" value="1"/>
</dbReference>
<dbReference type="Gene3D" id="3.30.505.10">
    <property type="entry name" value="SH2 domain"/>
    <property type="match status" value="2"/>
</dbReference>
<evidence type="ECO:0000256" key="9">
    <source>
        <dbReference type="ARBA" id="ARBA00023098"/>
    </source>
</evidence>
<dbReference type="SMART" id="SM00326">
    <property type="entry name" value="SH3"/>
    <property type="match status" value="1"/>
</dbReference>
<dbReference type="SUPFAM" id="SSF50044">
    <property type="entry name" value="SH3-domain"/>
    <property type="match status" value="1"/>
</dbReference>
<dbReference type="Proteomes" id="UP000789390">
    <property type="component" value="Unassembled WGS sequence"/>
</dbReference>
<dbReference type="SUPFAM" id="SSF51695">
    <property type="entry name" value="PLC-like phosphodiesterases"/>
    <property type="match status" value="1"/>
</dbReference>
<dbReference type="SMART" id="SM00149">
    <property type="entry name" value="PLCYc"/>
    <property type="match status" value="1"/>
</dbReference>
<dbReference type="EMBL" id="CAKKLH010000177">
    <property type="protein sequence ID" value="CAH0105216.1"/>
    <property type="molecule type" value="Genomic_DNA"/>
</dbReference>
<dbReference type="PROSITE" id="PS50002">
    <property type="entry name" value="SH3"/>
    <property type="match status" value="1"/>
</dbReference>
<dbReference type="GO" id="GO:0010634">
    <property type="term" value="P:positive regulation of epithelial cell migration"/>
    <property type="evidence" value="ECO:0007669"/>
    <property type="project" value="TreeGrafter"/>
</dbReference>
<dbReference type="Pfam" id="PF23329">
    <property type="entry name" value="EF_HAND_1_PLCG"/>
    <property type="match status" value="1"/>
</dbReference>
<gene>
    <name evidence="19" type="ORF">DGAL_LOCUS8233</name>
</gene>
<dbReference type="PROSITE" id="PS50008">
    <property type="entry name" value="PIPLC_Y_DOMAIN"/>
    <property type="match status" value="1"/>
</dbReference>
<evidence type="ECO:0000256" key="11">
    <source>
        <dbReference type="PROSITE-ProRule" id="PRU00191"/>
    </source>
</evidence>
<evidence type="ECO:0000256" key="3">
    <source>
        <dbReference type="ARBA" id="ARBA00022443"/>
    </source>
</evidence>
<comment type="catalytic activity">
    <reaction evidence="13">
        <text>a 1,2-diacyl-sn-glycero-3-phospho-(1D-myo-inositol-4,5-bisphosphate) + H2O = 1D-myo-inositol 1,4,5-trisphosphate + a 1,2-diacyl-sn-glycerol + H(+)</text>
        <dbReference type="Rhea" id="RHEA:33179"/>
        <dbReference type="ChEBI" id="CHEBI:15377"/>
        <dbReference type="ChEBI" id="CHEBI:15378"/>
        <dbReference type="ChEBI" id="CHEBI:17815"/>
        <dbReference type="ChEBI" id="CHEBI:58456"/>
        <dbReference type="ChEBI" id="CHEBI:203600"/>
        <dbReference type="EC" id="3.1.4.11"/>
    </reaction>
</comment>
<evidence type="ECO:0000313" key="19">
    <source>
        <dbReference type="EMBL" id="CAH0105216.1"/>
    </source>
</evidence>
<keyword evidence="8 11" id="KW-0727">SH2 domain</keyword>
<dbReference type="SUPFAM" id="SSF47473">
    <property type="entry name" value="EF-hand"/>
    <property type="match status" value="1"/>
</dbReference>
<dbReference type="CDD" id="cd08558">
    <property type="entry name" value="PI-PLCc_eukaryota"/>
    <property type="match status" value="1"/>
</dbReference>
<dbReference type="InterPro" id="IPR011993">
    <property type="entry name" value="PH-like_dom_sf"/>
</dbReference>
<dbReference type="Gene3D" id="2.30.29.30">
    <property type="entry name" value="Pleckstrin-homology domain (PH domain)/Phosphotyrosine-binding domain (PTB)"/>
    <property type="match status" value="1"/>
</dbReference>
<evidence type="ECO:0000256" key="7">
    <source>
        <dbReference type="ARBA" id="ARBA00022963"/>
    </source>
</evidence>
<dbReference type="InterPro" id="IPR035892">
    <property type="entry name" value="C2_domain_sf"/>
</dbReference>
<dbReference type="GO" id="GO:0048015">
    <property type="term" value="P:phosphatidylinositol-mediated signaling"/>
    <property type="evidence" value="ECO:0007669"/>
    <property type="project" value="TreeGrafter"/>
</dbReference>
<dbReference type="PROSITE" id="PS50001">
    <property type="entry name" value="SH2"/>
    <property type="match status" value="2"/>
</dbReference>
<dbReference type="Pfam" id="PF23583">
    <property type="entry name" value="EF_HAND_2_PLCG"/>
    <property type="match status" value="1"/>
</dbReference>
<keyword evidence="4" id="KW-0677">Repeat</keyword>
<feature type="domain" description="SH3" evidence="15">
    <location>
        <begin position="806"/>
        <end position="866"/>
    </location>
</feature>
<dbReference type="OrthoDB" id="269822at2759"/>
<accession>A0A8J2W4R1</accession>
<dbReference type="InterPro" id="IPR011992">
    <property type="entry name" value="EF-hand-dom_pair"/>
</dbReference>
<dbReference type="FunFam" id="3.30.505.10:FF:000011">
    <property type="entry name" value="1-phosphatidylinositol 4,5-bisphosphate phosphodiesterase gamma"/>
    <property type="match status" value="1"/>
</dbReference>
<dbReference type="GO" id="GO:0046488">
    <property type="term" value="P:phosphatidylinositol metabolic process"/>
    <property type="evidence" value="ECO:0007669"/>
    <property type="project" value="TreeGrafter"/>
</dbReference>
<comment type="cofactor">
    <cofactor evidence="1">
        <name>Ca(2+)</name>
        <dbReference type="ChEBI" id="CHEBI:29108"/>
    </cofactor>
</comment>
<dbReference type="CDD" id="cd16201">
    <property type="entry name" value="EFh_PI-PLCgamma"/>
    <property type="match status" value="1"/>
</dbReference>
<evidence type="ECO:0000259" key="17">
    <source>
        <dbReference type="PROSITE" id="PS50004"/>
    </source>
</evidence>
<protein>
    <recommendedName>
        <fullName evidence="2 13">Phosphoinositide phospholipase C</fullName>
        <ecNumber evidence="2 13">3.1.4.11</ecNumber>
    </recommendedName>
</protein>
<feature type="domain" description="PH" evidence="16">
    <location>
        <begin position="1"/>
        <end position="142"/>
    </location>
</feature>
<dbReference type="EC" id="3.1.4.11" evidence="2 13"/>
<reference evidence="19" key="1">
    <citation type="submission" date="2021-11" db="EMBL/GenBank/DDBJ databases">
        <authorList>
            <person name="Schell T."/>
        </authorList>
    </citation>
    <scope>NUCLEOTIDE SEQUENCE</scope>
    <source>
        <strain evidence="19">M5</strain>
    </source>
</reference>
<dbReference type="PRINTS" id="PR00390">
    <property type="entry name" value="PHPHLIPASEC"/>
</dbReference>
<dbReference type="SMART" id="SM00233">
    <property type="entry name" value="PH"/>
    <property type="match status" value="2"/>
</dbReference>
<dbReference type="InterPro" id="IPR001192">
    <property type="entry name" value="PI-PLC_fam"/>
</dbReference>
<dbReference type="CDD" id="cd00275">
    <property type="entry name" value="C2_PLC_like"/>
    <property type="match status" value="1"/>
</dbReference>
<dbReference type="InterPro" id="IPR000980">
    <property type="entry name" value="SH2"/>
</dbReference>
<evidence type="ECO:0000256" key="8">
    <source>
        <dbReference type="ARBA" id="ARBA00022999"/>
    </source>
</evidence>
<sequence length="1320" mass="152864">MVTLNDCNGGADFFYDLEKSISLFEIGTDVFKIFKNKAPEKRHLSVKRWSRQIVWNKIGLSQKKTYEGIIDLRDVKDIRSGKNATNFELLSKLPIPKTEELDEDRCFVICYTRGFKIKTLCICAKFNKERDDWVKGLRNLTHDTINAFYPVQMERWLWKEFYRMTSEKENVNLKDVCAFLPQVNCQIPKIRLQEVFRNVNNRTVGELAFDEFASLCNTFTYDEKIFDFFFFKYSSGENTITFSNFKAFIAQQGDSKVFQDSDVLMAAYMRDFSRDPRQNTFADQDYEKGFFSDEEFVSYLFSRHNELLDPKEKMVNQDMTQPLSSYWIASSHNTYLTGDQIKSPSSCDAYARCLMRGCRCVELDCWDGADGIPSIYHGFTFTSKISFLDVVKTIKEYAFTTSAYPVILSIENHCSLAQQTKMAEIFEDIFGSMLLKLPIEVDDMKMLPSPRDLQGKIIVKNKKLPEKSNSCSSPGAYCPKNDSDNSCKEEGILYLRDKISGDWVSHLFVLNDTKMFYAKFQCTKNGPEQEEEEEDDDEEQNYVYQQIPEDVAEHELHYSEIWFHGHLNGGKNKSKELLEEYGPKLGDGTFLVRNSDSLIGDFTISFWYKEKVRNTRIKSRIIYSPSGKRKKDFQLTDGPFFDSICSLVEHYKTNPYKNSDFEICFDKPVPHLRTHLGKNWFHPNIGQTEAVELLLKIPKCGAFLVRPSDNDPESFTISFRTETEIKHCRIKQDGRLFIIGRAQFASLVDLIRHYETNPLYGQVHLHYPVMEESTQQDKENRQAGKEIPCSLEDSYSYMEPTAFTESMGISVKTLQSYKARKNDELSFPRDAIIKNVKKVDTDWWRGDYKTKIQGLFMAACTQEIDYAEAKRYEEEKSTDGIAKGLQKGDMYFDVTGATVVFSKMNRSTSQTQSDDPEQTVDVGVIPKWLLLVKFPSQTENLELGVESREDALNWVQAIRNVNGCETDTFDDQENNDTIQYSETEKKCRIARGLSDIIVYCQAQQFNQEGILRKGRNPCHISSFCETKAEKLLILQETQFFLWYHQVMLSRIYPAGLRIDSSNYNPVPFWNVGSQLVSLNYQTPDRSMQLNEAMFLQNGKCGYVLKPSYLRKFSHEYNPSSFYSPDNEHLVSFVVTVISARHLITRPTGLTANLSGVLSPYVEVEIIGCEEDMTNTNKHTTKVIPENGFNPFWNETFQFHVSRPSLAFLRFVVYDRDSFSDSRFVAQATYPVRQTIMKILFSYQPNLVLVAQRVGFFKKDNLQQCELLFLINRYVISIEIFTKLSCVRRGFRSVPLNNDFSELLEMSCLLIFLDYNKQEDQ</sequence>
<evidence type="ECO:0000256" key="2">
    <source>
        <dbReference type="ARBA" id="ARBA00012368"/>
    </source>
</evidence>
<evidence type="ECO:0000256" key="1">
    <source>
        <dbReference type="ARBA" id="ARBA00001913"/>
    </source>
</evidence>
<dbReference type="InterPro" id="IPR036028">
    <property type="entry name" value="SH3-like_dom_sf"/>
</dbReference>
<dbReference type="Pfam" id="PF00388">
    <property type="entry name" value="PI-PLC-X"/>
    <property type="match status" value="1"/>
</dbReference>
<evidence type="ECO:0000259" key="15">
    <source>
        <dbReference type="PROSITE" id="PS50002"/>
    </source>
</evidence>
<feature type="domain" description="SH2" evidence="14">
    <location>
        <begin position="680"/>
        <end position="769"/>
    </location>
</feature>
<dbReference type="Pfam" id="PF00387">
    <property type="entry name" value="PI-PLC-Y"/>
    <property type="match status" value="1"/>
</dbReference>
<dbReference type="Pfam" id="PF00017">
    <property type="entry name" value="SH2"/>
    <property type="match status" value="2"/>
</dbReference>
<dbReference type="GO" id="GO:0016042">
    <property type="term" value="P:lipid catabolic process"/>
    <property type="evidence" value="ECO:0007669"/>
    <property type="project" value="UniProtKB-KW"/>
</dbReference>
<keyword evidence="7 13" id="KW-0442">Lipid degradation</keyword>
<organism evidence="19 20">
    <name type="scientific">Daphnia galeata</name>
    <dbReference type="NCBI Taxonomy" id="27404"/>
    <lineage>
        <taxon>Eukaryota</taxon>
        <taxon>Metazoa</taxon>
        <taxon>Ecdysozoa</taxon>
        <taxon>Arthropoda</taxon>
        <taxon>Crustacea</taxon>
        <taxon>Branchiopoda</taxon>
        <taxon>Diplostraca</taxon>
        <taxon>Cladocera</taxon>
        <taxon>Anomopoda</taxon>
        <taxon>Daphniidae</taxon>
        <taxon>Daphnia</taxon>
    </lineage>
</organism>
<keyword evidence="20" id="KW-1185">Reference proteome</keyword>
<dbReference type="SMART" id="SM00148">
    <property type="entry name" value="PLCXc"/>
    <property type="match status" value="1"/>
</dbReference>
<dbReference type="SUPFAM" id="SSF55550">
    <property type="entry name" value="SH2 domain"/>
    <property type="match status" value="2"/>
</dbReference>
<keyword evidence="6" id="KW-0106">Calcium</keyword>
<dbReference type="Pfam" id="PF00018">
    <property type="entry name" value="SH3_1"/>
    <property type="match status" value="1"/>
</dbReference>
<evidence type="ECO:0000256" key="5">
    <source>
        <dbReference type="ARBA" id="ARBA00022801"/>
    </source>
</evidence>
<feature type="domain" description="C2" evidence="17">
    <location>
        <begin position="1112"/>
        <end position="1245"/>
    </location>
</feature>
<keyword evidence="10" id="KW-0807">Transducer</keyword>
<evidence type="ECO:0000313" key="20">
    <source>
        <dbReference type="Proteomes" id="UP000789390"/>
    </source>
</evidence>
<dbReference type="SUPFAM" id="SSF49562">
    <property type="entry name" value="C2 domain (Calcium/lipid-binding domain, CaLB)"/>
    <property type="match status" value="1"/>
</dbReference>
<evidence type="ECO:0000256" key="10">
    <source>
        <dbReference type="ARBA" id="ARBA00023224"/>
    </source>
</evidence>
<dbReference type="GO" id="GO:0004435">
    <property type="term" value="F:phosphatidylinositol-4,5-bisphosphate phospholipase C activity"/>
    <property type="evidence" value="ECO:0007669"/>
    <property type="project" value="UniProtKB-EC"/>
</dbReference>
<dbReference type="PANTHER" id="PTHR10336">
    <property type="entry name" value="PHOSPHOINOSITIDE-SPECIFIC PHOSPHOLIPASE C FAMILY PROTEIN"/>
    <property type="match status" value="1"/>
</dbReference>
<dbReference type="SUPFAM" id="SSF50729">
    <property type="entry name" value="PH domain-like"/>
    <property type="match status" value="1"/>
</dbReference>
<evidence type="ECO:0000256" key="6">
    <source>
        <dbReference type="ARBA" id="ARBA00022837"/>
    </source>
</evidence>
<evidence type="ECO:0000256" key="13">
    <source>
        <dbReference type="RuleBase" id="RU361133"/>
    </source>
</evidence>
<dbReference type="GO" id="GO:0032587">
    <property type="term" value="C:ruffle membrane"/>
    <property type="evidence" value="ECO:0007669"/>
    <property type="project" value="TreeGrafter"/>
</dbReference>